<evidence type="ECO:0000313" key="1">
    <source>
        <dbReference type="EMBL" id="CAG8533996.1"/>
    </source>
</evidence>
<comment type="caution">
    <text evidence="1">The sequence shown here is derived from an EMBL/GenBank/DDBJ whole genome shotgun (WGS) entry which is preliminary data.</text>
</comment>
<protein>
    <submittedName>
        <fullName evidence="1">9058_t:CDS:1</fullName>
    </submittedName>
</protein>
<accession>A0ACA9LIZ0</accession>
<gene>
    <name evidence="1" type="ORF">SPELUC_LOCUS4496</name>
</gene>
<reference evidence="1" key="1">
    <citation type="submission" date="2021-06" db="EMBL/GenBank/DDBJ databases">
        <authorList>
            <person name="Kallberg Y."/>
            <person name="Tangrot J."/>
            <person name="Rosling A."/>
        </authorList>
    </citation>
    <scope>NUCLEOTIDE SEQUENCE</scope>
    <source>
        <strain evidence="1">28 12/20/2015</strain>
    </source>
</reference>
<evidence type="ECO:0000313" key="2">
    <source>
        <dbReference type="Proteomes" id="UP000789366"/>
    </source>
</evidence>
<dbReference type="Proteomes" id="UP000789366">
    <property type="component" value="Unassembled WGS sequence"/>
</dbReference>
<dbReference type="EMBL" id="CAJVPW010004043">
    <property type="protein sequence ID" value="CAG8533996.1"/>
    <property type="molecule type" value="Genomic_DNA"/>
</dbReference>
<name>A0ACA9LIZ0_9GLOM</name>
<feature type="non-terminal residue" evidence="1">
    <location>
        <position position="1"/>
    </location>
</feature>
<sequence length="277" mass="30745">SNRTNVKKRRNYEEPSLNNSDESSLRSIETNNSVENHELQATNVNVISNKGKKSSNHIKAKGRIEIESSLIDKQASNASFSFSLIKNTLSYKQQSFASKVSPSFSVRSDSSENTNNQYPSISNNTDISSTSLIGPFKNNLEICLYLVQHSNLIKLIFNMIEAGSQGSTGIQEKADKFNVLPKRIVNNEDYSDQNLQENFSEESQHVNSNFECSFSMASDMLSSKLNTLNSISDTDTLSSTSDSLSSCNQSTIIEEIELQSEVRTESTQTIVDSGIDF</sequence>
<keyword evidence="2" id="KW-1185">Reference proteome</keyword>
<organism evidence="1 2">
    <name type="scientific">Cetraspora pellucida</name>
    <dbReference type="NCBI Taxonomy" id="1433469"/>
    <lineage>
        <taxon>Eukaryota</taxon>
        <taxon>Fungi</taxon>
        <taxon>Fungi incertae sedis</taxon>
        <taxon>Mucoromycota</taxon>
        <taxon>Glomeromycotina</taxon>
        <taxon>Glomeromycetes</taxon>
        <taxon>Diversisporales</taxon>
        <taxon>Gigasporaceae</taxon>
        <taxon>Cetraspora</taxon>
    </lineage>
</organism>
<proteinExistence type="predicted"/>